<dbReference type="RefSeq" id="WP_150222348.1">
    <property type="nucleotide sequence ID" value="NZ_CP031843.2"/>
</dbReference>
<protein>
    <submittedName>
        <fullName evidence="1">Uncharacterized protein</fullName>
    </submittedName>
</protein>
<dbReference type="EMBL" id="CP031843">
    <property type="protein sequence ID" value="QEE09803.1"/>
    <property type="molecule type" value="Genomic_DNA"/>
</dbReference>
<sequence>MESLLMVMLEGEILSAGGLVYGGNGTFDWLVLERRGLWGRLRSRGLLSSLGVEGRGLFQQKSMRNCLVLA</sequence>
<accession>A0A5B9CYL2</accession>
<reference evidence="1 2" key="1">
    <citation type="journal article" date="2020" name="Int. J. Syst. Evol. Microbiol.">
        <title>Bartonella kosoyi sp. nov. and Bartonella krasnovii sp. nov., two novel species closely related to the zoonotic Bartonella elizabethae, isolated from black rats and wild desert rodent-fleas.</title>
        <authorList>
            <person name="Gutierrez R."/>
            <person name="Shalit T."/>
            <person name="Markus B."/>
            <person name="Yuan C."/>
            <person name="Nachum-Biala Y."/>
            <person name="Elad D."/>
            <person name="Harrus S."/>
        </authorList>
    </citation>
    <scope>NUCLEOTIDE SEQUENCE [LARGE SCALE GENOMIC DNA]</scope>
    <source>
        <strain evidence="1 2">Tel Aviv</strain>
    </source>
</reference>
<dbReference type="AlphaFoldDB" id="A0A5B9CYL2"/>
<dbReference type="KEGG" id="bky:D1093_09605"/>
<proteinExistence type="predicted"/>
<name>A0A5B9CYL2_9HYPH</name>
<evidence type="ECO:0000313" key="1">
    <source>
        <dbReference type="EMBL" id="QEE09803.1"/>
    </source>
</evidence>
<organism evidence="1 2">
    <name type="scientific">Bartonella kosoyi</name>
    <dbReference type="NCBI Taxonomy" id="2133959"/>
    <lineage>
        <taxon>Bacteria</taxon>
        <taxon>Pseudomonadati</taxon>
        <taxon>Pseudomonadota</taxon>
        <taxon>Alphaproteobacteria</taxon>
        <taxon>Hyphomicrobiales</taxon>
        <taxon>Bartonellaceae</taxon>
        <taxon>Bartonella</taxon>
    </lineage>
</organism>
<dbReference type="Proteomes" id="UP000321940">
    <property type="component" value="Chromosome"/>
</dbReference>
<keyword evidence="2" id="KW-1185">Reference proteome</keyword>
<evidence type="ECO:0000313" key="2">
    <source>
        <dbReference type="Proteomes" id="UP000321940"/>
    </source>
</evidence>
<gene>
    <name evidence="1" type="ORF">D1093_09605</name>
</gene>